<proteinExistence type="predicted"/>
<evidence type="ECO:0000313" key="3">
    <source>
        <dbReference type="Proteomes" id="UP000177269"/>
    </source>
</evidence>
<comment type="caution">
    <text evidence="2">The sequence shown here is derived from an EMBL/GenBank/DDBJ whole genome shotgun (WGS) entry which is preliminary data.</text>
</comment>
<name>A0A1G2P1N6_9BACT</name>
<evidence type="ECO:0000313" key="2">
    <source>
        <dbReference type="EMBL" id="OHA42193.1"/>
    </source>
</evidence>
<reference evidence="2 3" key="1">
    <citation type="journal article" date="2016" name="Nat. Commun.">
        <title>Thousands of microbial genomes shed light on interconnected biogeochemical processes in an aquifer system.</title>
        <authorList>
            <person name="Anantharaman K."/>
            <person name="Brown C.T."/>
            <person name="Hug L.A."/>
            <person name="Sharon I."/>
            <person name="Castelle C.J."/>
            <person name="Probst A.J."/>
            <person name="Thomas B.C."/>
            <person name="Singh A."/>
            <person name="Wilkins M.J."/>
            <person name="Karaoz U."/>
            <person name="Brodie E.L."/>
            <person name="Williams K.H."/>
            <person name="Hubbard S.S."/>
            <person name="Banfield J.F."/>
        </authorList>
    </citation>
    <scope>NUCLEOTIDE SEQUENCE [LARGE SCALE GENOMIC DNA]</scope>
</reference>
<sequence length="70" mass="7997">MSIEKENPFEMMRRAVDAGEGEIKNTRKYDMEAQGKKPDDKSGGWIDSHEGKQEKYADQFEGKFGPDAKK</sequence>
<evidence type="ECO:0000256" key="1">
    <source>
        <dbReference type="SAM" id="MobiDB-lite"/>
    </source>
</evidence>
<accession>A0A1G2P1N6</accession>
<protein>
    <submittedName>
        <fullName evidence="2">Uncharacterized protein</fullName>
    </submittedName>
</protein>
<dbReference type="EMBL" id="MHSK01000017">
    <property type="protein sequence ID" value="OHA42193.1"/>
    <property type="molecule type" value="Genomic_DNA"/>
</dbReference>
<gene>
    <name evidence="2" type="ORF">A3G52_00365</name>
</gene>
<feature type="region of interest" description="Disordered" evidence="1">
    <location>
        <begin position="23"/>
        <end position="70"/>
    </location>
</feature>
<dbReference type="AlphaFoldDB" id="A0A1G2P1N6"/>
<organism evidence="2 3">
    <name type="scientific">Candidatus Taylorbacteria bacterium RIFCSPLOWO2_12_FULL_43_20</name>
    <dbReference type="NCBI Taxonomy" id="1802332"/>
    <lineage>
        <taxon>Bacteria</taxon>
        <taxon>Candidatus Tayloriibacteriota</taxon>
    </lineage>
</organism>
<dbReference type="Proteomes" id="UP000177269">
    <property type="component" value="Unassembled WGS sequence"/>
</dbReference>